<dbReference type="EC" id="3.4.11.-" evidence="14"/>
<evidence type="ECO:0000256" key="6">
    <source>
        <dbReference type="ARBA" id="ARBA00022723"/>
    </source>
</evidence>
<reference evidence="19" key="1">
    <citation type="submission" date="2022-11" db="UniProtKB">
        <authorList>
            <consortium name="WormBaseParasite"/>
        </authorList>
    </citation>
    <scope>IDENTIFICATION</scope>
</reference>
<feature type="site" description="Transition state stabilizer" evidence="13">
    <location>
        <position position="424"/>
    </location>
</feature>
<dbReference type="GO" id="GO:0016020">
    <property type="term" value="C:membrane"/>
    <property type="evidence" value="ECO:0007669"/>
    <property type="project" value="TreeGrafter"/>
</dbReference>
<dbReference type="InterPro" id="IPR027268">
    <property type="entry name" value="Peptidase_M4/M1_CTD_sf"/>
</dbReference>
<feature type="active site" description="Proton acceptor" evidence="11">
    <location>
        <position position="339"/>
    </location>
</feature>
<evidence type="ECO:0000256" key="3">
    <source>
        <dbReference type="ARBA" id="ARBA00022438"/>
    </source>
</evidence>
<evidence type="ECO:0000313" key="18">
    <source>
        <dbReference type="Proteomes" id="UP000887540"/>
    </source>
</evidence>
<evidence type="ECO:0000256" key="13">
    <source>
        <dbReference type="PIRSR" id="PIRSR634016-4"/>
    </source>
</evidence>
<keyword evidence="8 12" id="KW-0862">Zinc</keyword>
<feature type="binding site" evidence="12">
    <location>
        <position position="361"/>
    </location>
    <ligand>
        <name>Zn(2+)</name>
        <dbReference type="ChEBI" id="CHEBI:29105"/>
        <note>catalytic</note>
    </ligand>
</feature>
<dbReference type="FunFam" id="1.10.390.10:FF:000006">
    <property type="entry name" value="Puromycin-sensitive aminopeptidase"/>
    <property type="match status" value="1"/>
</dbReference>
<sequence>MDLKMDVDDKFSKLPELVKPSLYTIHLKPDLTTFKCEGHETIDLEIVKETDFFKFHSSNIDVKSATLKLNDGTELKELPIELDKKWMTVTLRLPHRVAPQQAKLSIDFEFTHDDKMHGFYRSSYKTANNETKHLLSTQFESTYARMSFPCWDEPIYKARFDISMEIDRSLTALSNMNVIGEEVIGEKKLVKFATTPKMSTYLVAFAVGEFDYLEDKTKSGCTVRVYTVPGKANQAQFALEVATKCIDCGCTVRVYTVPGKANQAQFALEVATKCIDWYNEWFDFPSPLSKCDLIAIPDFSMGAMENWGLVTFREVALLSDPAKTSTIQKMYIAMVIAHELAHFWFGDLVTMKWWTDLWLKEGFASFMEYVFIGYNYPEFKIWNHFVRYEIASGFSLDSLRSSHPIEVEINNPNELDEIYDSITYAKSNSVNRMLCNFLGEPTFQKALRNYLKKYQYSNAETKDLWDALSAVSDHDINEMMSSWTKQMGFPLVSVSQQVDGENRILRLRQHRFIADGGEDPANQIWQIPINICTASSPSEPKFKVLFTGREKEITISGIKSDEWVKLNAGTSGFYRVQYSDDMFNALLPAIESKTMPVLDRFGIADELFALVESGKVPASNFLSLYAAAGASEDNFIVWAALDDGISNISNVITRYDDGTLKKRFNAFICKLLAPAGQRLGWVPAANEDNQVSLLRALILSRLAKAGHQPTIDAALAKFNDHFENNVDLHPDLRGMIYGVVARNTGKDGIEKLRKIFETCGFSEVERNCIVALGQASEENLLEDVFKYGVTEGKIRSQDYMSLFVGTCAQKVGQEFAWNYFKSNLKEFLKIFGTVNNTIFQRCLKIALSSHCTENVAEEAETFFKSNLTEDELTVLDRPIRQSVESIRLNSQLLKRNGAKIDSWLTEHGF</sequence>
<dbReference type="AlphaFoldDB" id="A0A914C0N5"/>
<dbReference type="InterPro" id="IPR024571">
    <property type="entry name" value="ERAP1-like_C_dom"/>
</dbReference>
<comment type="similarity">
    <text evidence="2 14">Belongs to the peptidase M1 family.</text>
</comment>
<dbReference type="GO" id="GO:0042277">
    <property type="term" value="F:peptide binding"/>
    <property type="evidence" value="ECO:0007669"/>
    <property type="project" value="TreeGrafter"/>
</dbReference>
<dbReference type="SUPFAM" id="SSF63737">
    <property type="entry name" value="Leukotriene A4 hydrolase N-terminal domain"/>
    <property type="match status" value="1"/>
</dbReference>
<comment type="cofactor">
    <cofactor evidence="12 14">
        <name>Zn(2+)</name>
        <dbReference type="ChEBI" id="CHEBI:29105"/>
    </cofactor>
    <text evidence="12 14">Binds 1 zinc ion per subunit.</text>
</comment>
<evidence type="ECO:0000256" key="4">
    <source>
        <dbReference type="ARBA" id="ARBA00022490"/>
    </source>
</evidence>
<dbReference type="CDD" id="cd09601">
    <property type="entry name" value="M1_APN-Q_like"/>
    <property type="match status" value="1"/>
</dbReference>
<evidence type="ECO:0000256" key="8">
    <source>
        <dbReference type="ARBA" id="ARBA00022833"/>
    </source>
</evidence>
<dbReference type="PANTHER" id="PTHR11533:SF174">
    <property type="entry name" value="PUROMYCIN-SENSITIVE AMINOPEPTIDASE-RELATED"/>
    <property type="match status" value="1"/>
</dbReference>
<dbReference type="Pfam" id="PF01433">
    <property type="entry name" value="Peptidase_M1"/>
    <property type="match status" value="1"/>
</dbReference>
<evidence type="ECO:0000256" key="5">
    <source>
        <dbReference type="ARBA" id="ARBA00022670"/>
    </source>
</evidence>
<name>A0A914C0N5_9BILA</name>
<keyword evidence="7 14" id="KW-0378">Hydrolase</keyword>
<proteinExistence type="inferred from homology"/>
<evidence type="ECO:0000256" key="1">
    <source>
        <dbReference type="ARBA" id="ARBA00004496"/>
    </source>
</evidence>
<evidence type="ECO:0000313" key="19">
    <source>
        <dbReference type="WBParaSite" id="ACRNAN_Path_1446.g5666.t2"/>
    </source>
</evidence>
<evidence type="ECO:0000256" key="2">
    <source>
        <dbReference type="ARBA" id="ARBA00010136"/>
    </source>
</evidence>
<dbReference type="InterPro" id="IPR001930">
    <property type="entry name" value="Peptidase_M1"/>
</dbReference>
<dbReference type="InterPro" id="IPR014782">
    <property type="entry name" value="Peptidase_M1_dom"/>
</dbReference>
<dbReference type="InterPro" id="IPR034016">
    <property type="entry name" value="M1_APN-typ"/>
</dbReference>
<keyword evidence="6 12" id="KW-0479">Metal-binding</keyword>
<keyword evidence="5 14" id="KW-0645">Protease</keyword>
<dbReference type="GO" id="GO:0043171">
    <property type="term" value="P:peptide catabolic process"/>
    <property type="evidence" value="ECO:0007669"/>
    <property type="project" value="TreeGrafter"/>
</dbReference>
<keyword evidence="18" id="KW-1185">Reference proteome</keyword>
<protein>
    <recommendedName>
        <fullName evidence="14">Aminopeptidase</fullName>
        <ecNumber evidence="14">3.4.11.-</ecNumber>
    </recommendedName>
</protein>
<keyword evidence="9 14" id="KW-0482">Metalloprotease</keyword>
<dbReference type="FunFam" id="2.60.40.1910:FF:000002">
    <property type="entry name" value="Aminopeptidase"/>
    <property type="match status" value="1"/>
</dbReference>
<dbReference type="Pfam" id="PF17900">
    <property type="entry name" value="Peptidase_M1_N"/>
    <property type="match status" value="1"/>
</dbReference>
<accession>A0A914C0N5</accession>
<evidence type="ECO:0000259" key="15">
    <source>
        <dbReference type="Pfam" id="PF01433"/>
    </source>
</evidence>
<evidence type="ECO:0000256" key="9">
    <source>
        <dbReference type="ARBA" id="ARBA00023049"/>
    </source>
</evidence>
<feature type="binding site" evidence="12">
    <location>
        <position position="338"/>
    </location>
    <ligand>
        <name>Zn(2+)</name>
        <dbReference type="ChEBI" id="CHEBI:29105"/>
        <note>catalytic</note>
    </ligand>
</feature>
<dbReference type="InterPro" id="IPR050344">
    <property type="entry name" value="Peptidase_M1_aminopeptidases"/>
</dbReference>
<dbReference type="GO" id="GO:0008270">
    <property type="term" value="F:zinc ion binding"/>
    <property type="evidence" value="ECO:0007669"/>
    <property type="project" value="UniProtKB-UniRule"/>
</dbReference>
<dbReference type="Pfam" id="PF11838">
    <property type="entry name" value="ERAP1_C"/>
    <property type="match status" value="1"/>
</dbReference>
<feature type="domain" description="Peptidase M1 membrane alanine aminopeptidase" evidence="15">
    <location>
        <begin position="266"/>
        <end position="483"/>
    </location>
</feature>
<evidence type="ECO:0000256" key="7">
    <source>
        <dbReference type="ARBA" id="ARBA00022801"/>
    </source>
</evidence>
<dbReference type="Gene3D" id="1.25.50.20">
    <property type="match status" value="1"/>
</dbReference>
<comment type="subcellular location">
    <subcellularLocation>
        <location evidence="1">Cytoplasm</location>
    </subcellularLocation>
</comment>
<dbReference type="Gene3D" id="3.30.2010.30">
    <property type="match status" value="1"/>
</dbReference>
<dbReference type="FunFam" id="2.60.40.1730:FF:000002">
    <property type="entry name" value="Aminopeptidase"/>
    <property type="match status" value="1"/>
</dbReference>
<feature type="domain" description="ERAP1-like C-terminal" evidence="16">
    <location>
        <begin position="563"/>
        <end position="887"/>
    </location>
</feature>
<evidence type="ECO:0000256" key="12">
    <source>
        <dbReference type="PIRSR" id="PIRSR634016-3"/>
    </source>
</evidence>
<keyword evidence="3 14" id="KW-0031">Aminopeptidase</keyword>
<evidence type="ECO:0000259" key="17">
    <source>
        <dbReference type="Pfam" id="PF17900"/>
    </source>
</evidence>
<dbReference type="GO" id="GO:0070006">
    <property type="term" value="F:metalloaminopeptidase activity"/>
    <property type="evidence" value="ECO:0007669"/>
    <property type="project" value="TreeGrafter"/>
</dbReference>
<dbReference type="Proteomes" id="UP000887540">
    <property type="component" value="Unplaced"/>
</dbReference>
<dbReference type="PANTHER" id="PTHR11533">
    <property type="entry name" value="PROTEASE M1 ZINC METALLOPROTEASE"/>
    <property type="match status" value="1"/>
</dbReference>
<dbReference type="Gene3D" id="2.60.40.1730">
    <property type="entry name" value="tricorn interacting facor f3 domain"/>
    <property type="match status" value="1"/>
</dbReference>
<dbReference type="Gene3D" id="1.10.390.10">
    <property type="entry name" value="Neutral Protease Domain 2"/>
    <property type="match status" value="1"/>
</dbReference>
<dbReference type="GO" id="GO:0005737">
    <property type="term" value="C:cytoplasm"/>
    <property type="evidence" value="ECO:0007669"/>
    <property type="project" value="UniProtKB-SubCell"/>
</dbReference>
<feature type="domain" description="Aminopeptidase N-like N-terminal" evidence="17">
    <location>
        <begin position="19"/>
        <end position="202"/>
    </location>
</feature>
<dbReference type="SUPFAM" id="SSF55486">
    <property type="entry name" value="Metalloproteases ('zincins'), catalytic domain"/>
    <property type="match status" value="1"/>
</dbReference>
<evidence type="ECO:0000256" key="10">
    <source>
        <dbReference type="ARBA" id="ARBA00052895"/>
    </source>
</evidence>
<evidence type="ECO:0000256" key="11">
    <source>
        <dbReference type="PIRSR" id="PIRSR634016-1"/>
    </source>
</evidence>
<dbReference type="InterPro" id="IPR042097">
    <property type="entry name" value="Aminopeptidase_N-like_N_sf"/>
</dbReference>
<keyword evidence="4" id="KW-0963">Cytoplasm</keyword>
<evidence type="ECO:0000259" key="16">
    <source>
        <dbReference type="Pfam" id="PF11838"/>
    </source>
</evidence>
<dbReference type="Gene3D" id="2.60.40.1910">
    <property type="match status" value="1"/>
</dbReference>
<feature type="binding site" evidence="12">
    <location>
        <position position="342"/>
    </location>
    <ligand>
        <name>Zn(2+)</name>
        <dbReference type="ChEBI" id="CHEBI:29105"/>
        <note>catalytic</note>
    </ligand>
</feature>
<organism evidence="18 19">
    <name type="scientific">Acrobeloides nanus</name>
    <dbReference type="NCBI Taxonomy" id="290746"/>
    <lineage>
        <taxon>Eukaryota</taxon>
        <taxon>Metazoa</taxon>
        <taxon>Ecdysozoa</taxon>
        <taxon>Nematoda</taxon>
        <taxon>Chromadorea</taxon>
        <taxon>Rhabditida</taxon>
        <taxon>Tylenchina</taxon>
        <taxon>Cephalobomorpha</taxon>
        <taxon>Cephaloboidea</taxon>
        <taxon>Cephalobidae</taxon>
        <taxon>Acrobeloides</taxon>
    </lineage>
</organism>
<dbReference type="InterPro" id="IPR045357">
    <property type="entry name" value="Aminopeptidase_N-like_N"/>
</dbReference>
<comment type="catalytic activity">
    <reaction evidence="10">
        <text>Release of an N-terminal amino acid, preferentially alanine, from a wide range of peptides, amides and arylamides.</text>
        <dbReference type="EC" id="3.4.11.14"/>
    </reaction>
</comment>
<dbReference type="GO" id="GO:0006508">
    <property type="term" value="P:proteolysis"/>
    <property type="evidence" value="ECO:0007669"/>
    <property type="project" value="UniProtKB-KW"/>
</dbReference>
<evidence type="ECO:0000256" key="14">
    <source>
        <dbReference type="RuleBase" id="RU364040"/>
    </source>
</evidence>
<dbReference type="GO" id="GO:0016285">
    <property type="term" value="F:alanyl aminopeptidase activity"/>
    <property type="evidence" value="ECO:0007669"/>
    <property type="project" value="UniProtKB-EC"/>
</dbReference>
<dbReference type="GO" id="GO:0005615">
    <property type="term" value="C:extracellular space"/>
    <property type="evidence" value="ECO:0007669"/>
    <property type="project" value="TreeGrafter"/>
</dbReference>
<dbReference type="PRINTS" id="PR00756">
    <property type="entry name" value="ALADIPTASE"/>
</dbReference>
<dbReference type="WBParaSite" id="ACRNAN_Path_1446.g5666.t2">
    <property type="protein sequence ID" value="ACRNAN_Path_1446.g5666.t2"/>
    <property type="gene ID" value="ACRNAN_Path_1446.g5666"/>
</dbReference>